<dbReference type="Proteomes" id="UP000326396">
    <property type="component" value="Linkage Group LG1"/>
</dbReference>
<name>A0A5N6PY09_9ASTR</name>
<evidence type="ECO:0008006" key="4">
    <source>
        <dbReference type="Google" id="ProtNLM"/>
    </source>
</evidence>
<organism evidence="2 3">
    <name type="scientific">Mikania micrantha</name>
    <name type="common">bitter vine</name>
    <dbReference type="NCBI Taxonomy" id="192012"/>
    <lineage>
        <taxon>Eukaryota</taxon>
        <taxon>Viridiplantae</taxon>
        <taxon>Streptophyta</taxon>
        <taxon>Embryophyta</taxon>
        <taxon>Tracheophyta</taxon>
        <taxon>Spermatophyta</taxon>
        <taxon>Magnoliopsida</taxon>
        <taxon>eudicotyledons</taxon>
        <taxon>Gunneridae</taxon>
        <taxon>Pentapetalae</taxon>
        <taxon>asterids</taxon>
        <taxon>campanulids</taxon>
        <taxon>Asterales</taxon>
        <taxon>Asteraceae</taxon>
        <taxon>Asteroideae</taxon>
        <taxon>Heliantheae alliance</taxon>
        <taxon>Eupatorieae</taxon>
        <taxon>Mikania</taxon>
    </lineage>
</organism>
<feature type="region of interest" description="Disordered" evidence="1">
    <location>
        <begin position="85"/>
        <end position="109"/>
    </location>
</feature>
<gene>
    <name evidence="2" type="ORF">E3N88_00109</name>
</gene>
<feature type="compositionally biased region" description="Basic and acidic residues" evidence="1">
    <location>
        <begin position="85"/>
        <end position="94"/>
    </location>
</feature>
<dbReference type="OrthoDB" id="1740536at2759"/>
<evidence type="ECO:0000256" key="1">
    <source>
        <dbReference type="SAM" id="MobiDB-lite"/>
    </source>
</evidence>
<protein>
    <recommendedName>
        <fullName evidence="4">Retrotransposon gag domain-containing protein</fullName>
    </recommendedName>
</protein>
<comment type="caution">
    <text evidence="2">The sequence shown here is derived from an EMBL/GenBank/DDBJ whole genome shotgun (WGS) entry which is preliminary data.</text>
</comment>
<evidence type="ECO:0000313" key="2">
    <source>
        <dbReference type="EMBL" id="KAD7476973.1"/>
    </source>
</evidence>
<dbReference type="AlphaFoldDB" id="A0A5N6PY09"/>
<sequence length="239" mass="28317">MRRRDDEKVEQFMERFITESMQIQGVPEVMMISSFINRVRQPQLCEKLGEDFPTTFDGLMDKVRAFVRGKDTILRAREWDVKKNPRPYRTREGTDNQAKATQYPAKGRSYADKRRQKIFSKNHNPCVTLPDHTPDEYCEFHRCHGHKTNDCIHLWKEIEEAIKSGKLSHLVKEIGAATSKGKEPTKWEENEKRRSYVNMIRRHPNEEGGDNKRTKTFDEEPPPWLECYITFPPLKYWEA</sequence>
<keyword evidence="3" id="KW-1185">Reference proteome</keyword>
<proteinExistence type="predicted"/>
<reference evidence="2 3" key="1">
    <citation type="submission" date="2019-05" db="EMBL/GenBank/DDBJ databases">
        <title>Mikania micrantha, genome provides insights into the molecular mechanism of rapid growth.</title>
        <authorList>
            <person name="Liu B."/>
        </authorList>
    </citation>
    <scope>NUCLEOTIDE SEQUENCE [LARGE SCALE GENOMIC DNA]</scope>
    <source>
        <strain evidence="2">NLD-2019</strain>
        <tissue evidence="2">Leaf</tissue>
    </source>
</reference>
<accession>A0A5N6PY09</accession>
<evidence type="ECO:0000313" key="3">
    <source>
        <dbReference type="Proteomes" id="UP000326396"/>
    </source>
</evidence>
<dbReference type="EMBL" id="SZYD01000001">
    <property type="protein sequence ID" value="KAD7476973.1"/>
    <property type="molecule type" value="Genomic_DNA"/>
</dbReference>